<dbReference type="KEGG" id="nsy:138868116"/>
<dbReference type="Proteomes" id="UP000189701">
    <property type="component" value="Unplaced"/>
</dbReference>
<gene>
    <name evidence="4" type="primary">LOC104232531</name>
</gene>
<accession>A0A1U7XC72</accession>
<name>A0A1U7XC72_NICSY</name>
<evidence type="ECO:0000259" key="2">
    <source>
        <dbReference type="Pfam" id="PF13960"/>
    </source>
</evidence>
<dbReference type="RefSeq" id="XP_009784050.1">
    <property type="nucleotide sequence ID" value="XM_009785748.1"/>
</dbReference>
<dbReference type="PANTHER" id="PTHR48258">
    <property type="entry name" value="DUF4218 DOMAIN-CONTAINING PROTEIN-RELATED"/>
    <property type="match status" value="1"/>
</dbReference>
<feature type="domain" description="DUF4218" evidence="2">
    <location>
        <begin position="142"/>
        <end position="255"/>
    </location>
</feature>
<evidence type="ECO:0000313" key="4">
    <source>
        <dbReference type="RefSeq" id="XP_009784050.1"/>
    </source>
</evidence>
<protein>
    <submittedName>
        <fullName evidence="4">Uncharacterized protein LOC104232531 isoform X3</fullName>
    </submittedName>
</protein>
<reference evidence="4" key="2">
    <citation type="submission" date="2025-08" db="UniProtKB">
        <authorList>
            <consortium name="RefSeq"/>
        </authorList>
    </citation>
    <scope>IDENTIFICATION</scope>
    <source>
        <tissue evidence="4">Leaf</tissue>
    </source>
</reference>
<dbReference type="InterPro" id="IPR025312">
    <property type="entry name" value="DUF4216"/>
</dbReference>
<keyword evidence="3" id="KW-1185">Reference proteome</keyword>
<dbReference type="AlphaFoldDB" id="A0A1U7XC72"/>
<dbReference type="Pfam" id="PF13952">
    <property type="entry name" value="DUF4216"/>
    <property type="match status" value="1"/>
</dbReference>
<evidence type="ECO:0000313" key="3">
    <source>
        <dbReference type="Proteomes" id="UP000189701"/>
    </source>
</evidence>
<dbReference type="PANTHER" id="PTHR48258:SF4">
    <property type="entry name" value="DUF4216 DOMAIN-CONTAINING PROTEIN"/>
    <property type="match status" value="1"/>
</dbReference>
<evidence type="ECO:0000259" key="1">
    <source>
        <dbReference type="Pfam" id="PF13952"/>
    </source>
</evidence>
<proteinExistence type="predicted"/>
<dbReference type="Pfam" id="PF13960">
    <property type="entry name" value="DUF4218"/>
    <property type="match status" value="1"/>
</dbReference>
<dbReference type="InterPro" id="IPR025452">
    <property type="entry name" value="DUF4218"/>
</dbReference>
<reference evidence="3" key="1">
    <citation type="journal article" date="2013" name="Genome Biol.">
        <title>Reference genomes and transcriptomes of Nicotiana sylvestris and Nicotiana tomentosiformis.</title>
        <authorList>
            <person name="Sierro N."/>
            <person name="Battey J.N."/>
            <person name="Ouadi S."/>
            <person name="Bovet L."/>
            <person name="Goepfert S."/>
            <person name="Bakaher N."/>
            <person name="Peitsch M.C."/>
            <person name="Ivanov N.V."/>
        </authorList>
    </citation>
    <scope>NUCLEOTIDE SEQUENCE [LARGE SCALE GENOMIC DNA]</scope>
</reference>
<sequence length="486" mass="56878">MIRHNLDVMHIEKNVFDNVFNTVLNVKDKTKDNPKARLDMLTYCDRPQLAKDASGKYPKAAYTIDNEAKDILFNWVKGLKFPDGYVSNLGRCLETNKSRLFGMKNHDCHVFMQRLMPIAFRELLPSNVWQTLTKLSLFFKDLTSTTLRVVDMERLAIDIPQILCKLERIFPPGFFNSMEHLPVHLPYEARIDGPVQYRWMYPFERYLGSLKKMIGNKASVEGSICEAYLMTESTQLFSHYFEPHVITRNHNVDRNDDGGVVEDHKGNLSIFTHPGRLSGETKKRSLSLEEIKAAQTYILLNCKEVEPFVSMYVERLQEEYPNLSQDQIDENLETYFSIWFKKYVRSNHIENAFLRSLAHGPLISAICHSMYFVNGYKFHIESHCSARSTMNSGVCISDPNVGDYYGRIQEIIQVEYREEPLKNIVLFKCEWFDPTMNVGVKKHNQYKLVDINHRRRYKKYEPFILAMQLKCVMFLILARERTRRIG</sequence>
<organism evidence="3 4">
    <name type="scientific">Nicotiana sylvestris</name>
    <name type="common">Wood tobacco</name>
    <name type="synonym">South American tobacco</name>
    <dbReference type="NCBI Taxonomy" id="4096"/>
    <lineage>
        <taxon>Eukaryota</taxon>
        <taxon>Viridiplantae</taxon>
        <taxon>Streptophyta</taxon>
        <taxon>Embryophyta</taxon>
        <taxon>Tracheophyta</taxon>
        <taxon>Spermatophyta</taxon>
        <taxon>Magnoliopsida</taxon>
        <taxon>eudicotyledons</taxon>
        <taxon>Gunneridae</taxon>
        <taxon>Pentapetalae</taxon>
        <taxon>asterids</taxon>
        <taxon>lamiids</taxon>
        <taxon>Solanales</taxon>
        <taxon>Solanaceae</taxon>
        <taxon>Nicotianoideae</taxon>
        <taxon>Nicotianeae</taxon>
        <taxon>Nicotiana</taxon>
    </lineage>
</organism>
<feature type="domain" description="DUF4216" evidence="1">
    <location>
        <begin position="412"/>
        <end position="475"/>
    </location>
</feature>